<sequence>MAEKNIEKQSEAVGGEENKDSSRQSDSFKLSGPGVTSSTANHQTHVLLELTDVLGGPPYSVTAELKAEVSSKLPRWLRKKPQTDVVVTEKSPSQFIIHYGVASRGKYKLHIRVNGSELQGSPLDIAVYPDPSQLRPQVKVIYTIGLVWGLAANSQGDLLATAFGASKIHVLSKKGVVVGSLGDKGYGPAQRVKAPMGLTVDAHGNIYVSEETKVVKLGADGSLLVGVGRLGRGNREFNMPDGIAVYDGEVYVCDKGNNRIQVFDTELKFKRILTCKMPEGRPRGFRAPSAIDVDSSGRAYIADSGNNRIVAVELQTGDLLREIGHEEGEGKLYNPTGLHVVAEFLYVSDDDNCRDVIFRTTGELVATMPRGSPVGPVKGPVRFASDRNGFVYSLGSFGKFTTY</sequence>
<comment type="caution">
    <text evidence="5">The sequence shown here is derived from an EMBL/GenBank/DDBJ whole genome shotgun (WGS) entry which is preliminary data.</text>
</comment>
<dbReference type="CDD" id="cd05819">
    <property type="entry name" value="NHL"/>
    <property type="match status" value="1"/>
</dbReference>
<feature type="compositionally biased region" description="Polar residues" evidence="4">
    <location>
        <begin position="24"/>
        <end position="40"/>
    </location>
</feature>
<feature type="region of interest" description="Disordered" evidence="4">
    <location>
        <begin position="1"/>
        <end position="40"/>
    </location>
</feature>
<dbReference type="PANTHER" id="PTHR24104:SF25">
    <property type="entry name" value="PROTEIN LIN-41"/>
    <property type="match status" value="1"/>
</dbReference>
<dbReference type="PROSITE" id="PS51125">
    <property type="entry name" value="NHL"/>
    <property type="match status" value="1"/>
</dbReference>
<dbReference type="Gene3D" id="2.120.10.30">
    <property type="entry name" value="TolB, C-terminal domain"/>
    <property type="match status" value="2"/>
</dbReference>
<reference evidence="5" key="1">
    <citation type="submission" date="2023-03" db="EMBL/GenBank/DDBJ databases">
        <authorList>
            <person name="Steffen K."/>
            <person name="Cardenas P."/>
        </authorList>
    </citation>
    <scope>NUCLEOTIDE SEQUENCE</scope>
</reference>
<proteinExistence type="predicted"/>
<dbReference type="InterPro" id="IPR011042">
    <property type="entry name" value="6-blade_b-propeller_TolB-like"/>
</dbReference>
<name>A0AA35R7I8_GEOBA</name>
<evidence type="ECO:0000313" key="6">
    <source>
        <dbReference type="Proteomes" id="UP001174909"/>
    </source>
</evidence>
<dbReference type="Gene3D" id="2.60.40.10">
    <property type="entry name" value="Immunoglobulins"/>
    <property type="match status" value="1"/>
</dbReference>
<evidence type="ECO:0000256" key="3">
    <source>
        <dbReference type="PROSITE-ProRule" id="PRU00504"/>
    </source>
</evidence>
<dbReference type="EMBL" id="CASHTH010000586">
    <property type="protein sequence ID" value="CAI8005222.1"/>
    <property type="molecule type" value="Genomic_DNA"/>
</dbReference>
<accession>A0AA35R7I8</accession>
<dbReference type="PANTHER" id="PTHR24104">
    <property type="entry name" value="E3 UBIQUITIN-PROTEIN LIGASE NHLRC1-RELATED"/>
    <property type="match status" value="1"/>
</dbReference>
<dbReference type="InterPro" id="IPR050952">
    <property type="entry name" value="TRIM-NHL_E3_ligases"/>
</dbReference>
<dbReference type="InterPro" id="IPR001258">
    <property type="entry name" value="NHL_repeat"/>
</dbReference>
<evidence type="ECO:0000256" key="4">
    <source>
        <dbReference type="SAM" id="MobiDB-lite"/>
    </source>
</evidence>
<keyword evidence="1" id="KW-0677">Repeat</keyword>
<dbReference type="Pfam" id="PF00630">
    <property type="entry name" value="Filamin"/>
    <property type="match status" value="1"/>
</dbReference>
<dbReference type="GO" id="GO:0008270">
    <property type="term" value="F:zinc ion binding"/>
    <property type="evidence" value="ECO:0007669"/>
    <property type="project" value="UniProtKB-KW"/>
</dbReference>
<dbReference type="InterPro" id="IPR013783">
    <property type="entry name" value="Ig-like_fold"/>
</dbReference>
<dbReference type="InterPro" id="IPR014756">
    <property type="entry name" value="Ig_E-set"/>
</dbReference>
<protein>
    <submittedName>
        <fullName evidence="5">Protein wech</fullName>
    </submittedName>
</protein>
<evidence type="ECO:0000256" key="1">
    <source>
        <dbReference type="ARBA" id="ARBA00022737"/>
    </source>
</evidence>
<dbReference type="SUPFAM" id="SSF101898">
    <property type="entry name" value="NHL repeat"/>
    <property type="match status" value="1"/>
</dbReference>
<keyword evidence="6" id="KW-1185">Reference proteome</keyword>
<dbReference type="SUPFAM" id="SSF81296">
    <property type="entry name" value="E set domains"/>
    <property type="match status" value="1"/>
</dbReference>
<dbReference type="AlphaFoldDB" id="A0AA35R7I8"/>
<feature type="repeat" description="Filamin" evidence="2">
    <location>
        <begin position="20"/>
        <end position="127"/>
    </location>
</feature>
<feature type="repeat" description="NHL" evidence="3">
    <location>
        <begin position="227"/>
        <end position="266"/>
    </location>
</feature>
<evidence type="ECO:0000313" key="5">
    <source>
        <dbReference type="EMBL" id="CAI8005222.1"/>
    </source>
</evidence>
<dbReference type="InterPro" id="IPR017868">
    <property type="entry name" value="Filamin/ABP280_repeat-like"/>
</dbReference>
<organism evidence="5 6">
    <name type="scientific">Geodia barretti</name>
    <name type="common">Barrett's horny sponge</name>
    <dbReference type="NCBI Taxonomy" id="519541"/>
    <lineage>
        <taxon>Eukaryota</taxon>
        <taxon>Metazoa</taxon>
        <taxon>Porifera</taxon>
        <taxon>Demospongiae</taxon>
        <taxon>Heteroscleromorpha</taxon>
        <taxon>Tetractinellida</taxon>
        <taxon>Astrophorina</taxon>
        <taxon>Geodiidae</taxon>
        <taxon>Geodia</taxon>
    </lineage>
</organism>
<dbReference type="Proteomes" id="UP001174909">
    <property type="component" value="Unassembled WGS sequence"/>
</dbReference>
<dbReference type="Pfam" id="PF01436">
    <property type="entry name" value="NHL"/>
    <property type="match status" value="2"/>
</dbReference>
<evidence type="ECO:0000256" key="2">
    <source>
        <dbReference type="PROSITE-ProRule" id="PRU00087"/>
    </source>
</evidence>
<dbReference type="PROSITE" id="PS50194">
    <property type="entry name" value="FILAMIN_REPEAT"/>
    <property type="match status" value="1"/>
</dbReference>
<gene>
    <name evidence="5" type="ORF">GBAR_LOCUS4098</name>
</gene>
<feature type="compositionally biased region" description="Basic and acidic residues" evidence="4">
    <location>
        <begin position="1"/>
        <end position="23"/>
    </location>
</feature>